<evidence type="ECO:0000256" key="5">
    <source>
        <dbReference type="SAM" id="MobiDB-lite"/>
    </source>
</evidence>
<feature type="transmembrane region" description="Helical" evidence="6">
    <location>
        <begin position="124"/>
        <end position="145"/>
    </location>
</feature>
<sequence length="561" mass="61682">MDPDSDSSLESDVAFNTFIGVLVSICGNALISVALNVQKLAHNKIQETQMAQYFANMDEPPRWLSTLQSLNVFFPDDGYSSPRSSTEIPRTEEQDRLEQQKFIMAMSQGQAQGGGDSDYLRSRLWWLGISLMILGEVGNFVAYGFAPASTIAPLGTTTLVSNVILAPLMLKEVFRKRDLFGVILAVLGAAVVVLSSNGEETALSPDLIMEALTQMRAIIYFAVTGAIIAALTILSPLYGNRSIMIDLGLVAIYGGYTVLCTKSVASLLSLTFITMFAYPVSYILILTLVVTAVLQIKYLNKALQRFDSTEVIPTQFVLFTISAIIGSAVLYHDFDNMSMEQTSRFMTGCAVEFLGVYLITSKRTKPMAPLSLSDDRLELNDEAVNMENQNEAPRTRFAPDPILPTRRPAPLDALPTSPTREESMQRKQQQHRRRRSSVFRGISLTSQLVDRLNDDDDKQVQLPSSPTWSDSQHRRRSRPEGLGVLSSLRPTPGEEDPVPIADADAVEIEIPTASSLPSSQRNSTAYDDAASHPTIHSPPTPATRHVPHPPDSGRLVNVDEE</sequence>
<evidence type="ECO:0000256" key="6">
    <source>
        <dbReference type="SAM" id="Phobius"/>
    </source>
</evidence>
<keyword evidence="3 6" id="KW-1133">Transmembrane helix</keyword>
<dbReference type="Pfam" id="PF05653">
    <property type="entry name" value="Mg_trans_NIPA"/>
    <property type="match status" value="1"/>
</dbReference>
<evidence type="ECO:0000313" key="8">
    <source>
        <dbReference type="Proteomes" id="UP000242180"/>
    </source>
</evidence>
<protein>
    <submittedName>
        <fullName evidence="7">Magnesium transporter NIPA-domain-containing protein</fullName>
    </submittedName>
</protein>
<evidence type="ECO:0000313" key="7">
    <source>
        <dbReference type="EMBL" id="ORY99260.1"/>
    </source>
</evidence>
<feature type="transmembrane region" description="Helical" evidence="6">
    <location>
        <begin position="311"/>
        <end position="331"/>
    </location>
</feature>
<accession>A0A1X2HJJ4</accession>
<dbReference type="Proteomes" id="UP000242180">
    <property type="component" value="Unassembled WGS sequence"/>
</dbReference>
<feature type="region of interest" description="Disordered" evidence="5">
    <location>
        <begin position="385"/>
        <end position="561"/>
    </location>
</feature>
<dbReference type="OrthoDB" id="165382at2759"/>
<feature type="transmembrane region" description="Helical" evidence="6">
    <location>
        <begin position="13"/>
        <end position="35"/>
    </location>
</feature>
<feature type="transmembrane region" description="Helical" evidence="6">
    <location>
        <begin position="250"/>
        <end position="273"/>
    </location>
</feature>
<dbReference type="EMBL" id="MCGN01000003">
    <property type="protein sequence ID" value="ORY99260.1"/>
    <property type="molecule type" value="Genomic_DNA"/>
</dbReference>
<keyword evidence="4 6" id="KW-0472">Membrane</keyword>
<keyword evidence="8" id="KW-1185">Reference proteome</keyword>
<dbReference type="OMA" id="NAGREWI"/>
<feature type="compositionally biased region" description="Basic residues" evidence="5">
    <location>
        <begin position="428"/>
        <end position="437"/>
    </location>
</feature>
<evidence type="ECO:0000256" key="2">
    <source>
        <dbReference type="ARBA" id="ARBA00022692"/>
    </source>
</evidence>
<dbReference type="InterPro" id="IPR037185">
    <property type="entry name" value="EmrE-like"/>
</dbReference>
<evidence type="ECO:0000256" key="3">
    <source>
        <dbReference type="ARBA" id="ARBA00022989"/>
    </source>
</evidence>
<dbReference type="PANTHER" id="PTHR12570">
    <property type="match status" value="1"/>
</dbReference>
<evidence type="ECO:0000256" key="1">
    <source>
        <dbReference type="ARBA" id="ARBA00004141"/>
    </source>
</evidence>
<dbReference type="PANTHER" id="PTHR12570:SF65">
    <property type="entry name" value="MAGNESIUM TRANSPORTER NIPA9-RELATED"/>
    <property type="match status" value="1"/>
</dbReference>
<feature type="transmembrane region" description="Helical" evidence="6">
    <location>
        <begin position="279"/>
        <end position="299"/>
    </location>
</feature>
<dbReference type="InterPro" id="IPR008521">
    <property type="entry name" value="Mg_trans_NIPA"/>
</dbReference>
<dbReference type="SUPFAM" id="SSF103481">
    <property type="entry name" value="Multidrug resistance efflux transporter EmrE"/>
    <property type="match status" value="1"/>
</dbReference>
<dbReference type="InParanoid" id="A0A1X2HJJ4"/>
<dbReference type="AlphaFoldDB" id="A0A1X2HJJ4"/>
<feature type="compositionally biased region" description="Polar residues" evidence="5">
    <location>
        <begin position="461"/>
        <end position="470"/>
    </location>
</feature>
<dbReference type="GO" id="GO:0016020">
    <property type="term" value="C:membrane"/>
    <property type="evidence" value="ECO:0007669"/>
    <property type="project" value="UniProtKB-SubCell"/>
</dbReference>
<name>A0A1X2HJJ4_SYNRA</name>
<evidence type="ECO:0000256" key="4">
    <source>
        <dbReference type="ARBA" id="ARBA00023136"/>
    </source>
</evidence>
<feature type="transmembrane region" description="Helical" evidence="6">
    <location>
        <begin position="217"/>
        <end position="238"/>
    </location>
</feature>
<gene>
    <name evidence="7" type="ORF">BCR43DRAFT_488979</name>
</gene>
<keyword evidence="2 6" id="KW-0812">Transmembrane</keyword>
<dbReference type="GO" id="GO:0015095">
    <property type="term" value="F:magnesium ion transmembrane transporter activity"/>
    <property type="evidence" value="ECO:0007669"/>
    <property type="project" value="InterPro"/>
</dbReference>
<organism evidence="7 8">
    <name type="scientific">Syncephalastrum racemosum</name>
    <name type="common">Filamentous fungus</name>
    <dbReference type="NCBI Taxonomy" id="13706"/>
    <lineage>
        <taxon>Eukaryota</taxon>
        <taxon>Fungi</taxon>
        <taxon>Fungi incertae sedis</taxon>
        <taxon>Mucoromycota</taxon>
        <taxon>Mucoromycotina</taxon>
        <taxon>Mucoromycetes</taxon>
        <taxon>Mucorales</taxon>
        <taxon>Syncephalastraceae</taxon>
        <taxon>Syncephalastrum</taxon>
    </lineage>
</organism>
<feature type="compositionally biased region" description="Polar residues" evidence="5">
    <location>
        <begin position="512"/>
        <end position="525"/>
    </location>
</feature>
<proteinExistence type="predicted"/>
<comment type="subcellular location">
    <subcellularLocation>
        <location evidence="1">Membrane</location>
        <topology evidence="1">Multi-pass membrane protein</topology>
    </subcellularLocation>
</comment>
<feature type="transmembrane region" description="Helical" evidence="6">
    <location>
        <begin position="179"/>
        <end position="197"/>
    </location>
</feature>
<comment type="caution">
    <text evidence="7">The sequence shown here is derived from an EMBL/GenBank/DDBJ whole genome shotgun (WGS) entry which is preliminary data.</text>
</comment>
<feature type="transmembrane region" description="Helical" evidence="6">
    <location>
        <begin position="151"/>
        <end position="170"/>
    </location>
</feature>
<reference evidence="7 8" key="1">
    <citation type="submission" date="2016-07" db="EMBL/GenBank/DDBJ databases">
        <title>Pervasive Adenine N6-methylation of Active Genes in Fungi.</title>
        <authorList>
            <consortium name="DOE Joint Genome Institute"/>
            <person name="Mondo S.J."/>
            <person name="Dannebaum R.O."/>
            <person name="Kuo R.C."/>
            <person name="Labutti K."/>
            <person name="Haridas S."/>
            <person name="Kuo A."/>
            <person name="Salamov A."/>
            <person name="Ahrendt S.R."/>
            <person name="Lipzen A."/>
            <person name="Sullivan W."/>
            <person name="Andreopoulos W.B."/>
            <person name="Clum A."/>
            <person name="Lindquist E."/>
            <person name="Daum C."/>
            <person name="Ramamoorthy G.K."/>
            <person name="Gryganskyi A."/>
            <person name="Culley D."/>
            <person name="Magnuson J.K."/>
            <person name="James T.Y."/>
            <person name="O'Malley M.A."/>
            <person name="Stajich J.E."/>
            <person name="Spatafora J.W."/>
            <person name="Visel A."/>
            <person name="Grigoriev I.V."/>
        </authorList>
    </citation>
    <scope>NUCLEOTIDE SEQUENCE [LARGE SCALE GENOMIC DNA]</scope>
    <source>
        <strain evidence="7 8">NRRL 2496</strain>
    </source>
</reference>